<dbReference type="SUPFAM" id="SSF53756">
    <property type="entry name" value="UDP-Glycosyltransferase/glycogen phosphorylase"/>
    <property type="match status" value="1"/>
</dbReference>
<proteinExistence type="predicted"/>
<dbReference type="Gene3D" id="3.40.50.2000">
    <property type="entry name" value="Glycogen Phosphorylase B"/>
    <property type="match status" value="3"/>
</dbReference>
<evidence type="ECO:0000256" key="2">
    <source>
        <dbReference type="ARBA" id="ARBA00022679"/>
    </source>
</evidence>
<dbReference type="InterPro" id="IPR001296">
    <property type="entry name" value="Glyco_trans_1"/>
</dbReference>
<dbReference type="EC" id="2.4.-.-" evidence="4"/>
<keyword evidence="1 4" id="KW-0328">Glycosyltransferase</keyword>
<dbReference type="GO" id="GO:0016757">
    <property type="term" value="F:glycosyltransferase activity"/>
    <property type="evidence" value="ECO:0007669"/>
    <property type="project" value="UniProtKB-KW"/>
</dbReference>
<evidence type="ECO:0000259" key="3">
    <source>
        <dbReference type="Pfam" id="PF00534"/>
    </source>
</evidence>
<dbReference type="PANTHER" id="PTHR12526:SF629">
    <property type="entry name" value="TEICHURONIC ACID BIOSYNTHESIS GLYCOSYLTRANSFERASE TUAH-RELATED"/>
    <property type="match status" value="1"/>
</dbReference>
<comment type="caution">
    <text evidence="4">The sequence shown here is derived from an EMBL/GenBank/DDBJ whole genome shotgun (WGS) entry which is preliminary data.</text>
</comment>
<name>A0ABW1SNY9_9LACO</name>
<evidence type="ECO:0000313" key="5">
    <source>
        <dbReference type="Proteomes" id="UP001596254"/>
    </source>
</evidence>
<dbReference type="Pfam" id="PF00534">
    <property type="entry name" value="Glycos_transf_1"/>
    <property type="match status" value="1"/>
</dbReference>
<reference evidence="5" key="1">
    <citation type="journal article" date="2019" name="Int. J. Syst. Evol. Microbiol.">
        <title>The Global Catalogue of Microorganisms (GCM) 10K type strain sequencing project: providing services to taxonomists for standard genome sequencing and annotation.</title>
        <authorList>
            <consortium name="The Broad Institute Genomics Platform"/>
            <consortium name="The Broad Institute Genome Sequencing Center for Infectious Disease"/>
            <person name="Wu L."/>
            <person name="Ma J."/>
        </authorList>
    </citation>
    <scope>NUCLEOTIDE SEQUENCE [LARGE SCALE GENOMIC DNA]</scope>
    <source>
        <strain evidence="5">CCM 8905</strain>
    </source>
</reference>
<dbReference type="Proteomes" id="UP001596254">
    <property type="component" value="Unassembled WGS sequence"/>
</dbReference>
<organism evidence="4 5">
    <name type="scientific">Levilactobacillus tongjiangensis</name>
    <dbReference type="NCBI Taxonomy" id="2486023"/>
    <lineage>
        <taxon>Bacteria</taxon>
        <taxon>Bacillati</taxon>
        <taxon>Bacillota</taxon>
        <taxon>Bacilli</taxon>
        <taxon>Lactobacillales</taxon>
        <taxon>Lactobacillaceae</taxon>
        <taxon>Levilactobacillus</taxon>
    </lineage>
</organism>
<dbReference type="EMBL" id="JBHSSK010000004">
    <property type="protein sequence ID" value="MFC6206070.1"/>
    <property type="molecule type" value="Genomic_DNA"/>
</dbReference>
<dbReference type="RefSeq" id="WP_125693465.1">
    <property type="nucleotide sequence ID" value="NZ_JBHSSK010000004.1"/>
</dbReference>
<sequence length="511" mass="60129">MNYFVNIQLGATISGIEEAQFRRLQLFQNAGIPAKIIYMGYSSRLYEYSDKFGVLGSTFSMYDFFQGTKDFDEGYGDFDWRRYWEQRCHYRLQYIDGANGERDIRVMDENDYFVMYAHFLNDEYTRIDYINYFNRNHAKMRRDVFDSRGFLSRTSFLGEGDTVVTELYYDRDQHVRLIKSCRTIEGRSVLTKITLKDYNNRDYLFDSETELQTFFLNEINREGDLFFCDRNSLLAPAFYRTKPELRVASVLHNTHVRAGQDIVTGILKHNVYEFTLEHPEHWDRMIVSTDKQKKDLLARFTNLPQVVTIPVGYAVPHKVDFKMRNPHRIIGVARYSPEKNLMHQIQAVERLIPEFPDIELHLYGHGNQVADELRKYIQEHQLTKNVFLRGFKTDLTEEYKQASLALLTSREEGFSLSTLEELSFSIPVISYDMNYGPSDMITDGKNGYLVPANNQEMLTQRIREYLGDHDKQLEMMANCEPLLKKFSPTEITKKWQSFIKDEEITSGVDKK</sequence>
<feature type="domain" description="Glycosyl transferase family 1" evidence="3">
    <location>
        <begin position="325"/>
        <end position="475"/>
    </location>
</feature>
<evidence type="ECO:0000256" key="1">
    <source>
        <dbReference type="ARBA" id="ARBA00022676"/>
    </source>
</evidence>
<protein>
    <submittedName>
        <fullName evidence="4">Glycosyltransferase</fullName>
        <ecNumber evidence="4">2.4.-.-</ecNumber>
    </submittedName>
</protein>
<dbReference type="PANTHER" id="PTHR12526">
    <property type="entry name" value="GLYCOSYLTRANSFERASE"/>
    <property type="match status" value="1"/>
</dbReference>
<accession>A0ABW1SNY9</accession>
<keyword evidence="5" id="KW-1185">Reference proteome</keyword>
<keyword evidence="2 4" id="KW-0808">Transferase</keyword>
<gene>
    <name evidence="4" type="ORF">ACFP1G_00995</name>
</gene>
<evidence type="ECO:0000313" key="4">
    <source>
        <dbReference type="EMBL" id="MFC6206070.1"/>
    </source>
</evidence>